<dbReference type="SUPFAM" id="SSF54495">
    <property type="entry name" value="UBC-like"/>
    <property type="match status" value="1"/>
</dbReference>
<dbReference type="Proteomes" id="UP000077202">
    <property type="component" value="Unassembled WGS sequence"/>
</dbReference>
<evidence type="ECO:0000256" key="3">
    <source>
        <dbReference type="SAM" id="MobiDB-lite"/>
    </source>
</evidence>
<dbReference type="InterPro" id="IPR016135">
    <property type="entry name" value="UBQ-conjugating_enzyme/RWD"/>
</dbReference>
<name>A0A176WTM7_MARPO</name>
<evidence type="ECO:0000313" key="5">
    <source>
        <dbReference type="EMBL" id="OAE35903.1"/>
    </source>
</evidence>
<feature type="domain" description="UBC core" evidence="4">
    <location>
        <begin position="370"/>
        <end position="530"/>
    </location>
</feature>
<keyword evidence="6" id="KW-1185">Reference proteome</keyword>
<dbReference type="EMBL" id="LVLJ01000046">
    <property type="protein sequence ID" value="OAE35903.1"/>
    <property type="molecule type" value="Genomic_DNA"/>
</dbReference>
<evidence type="ECO:0000256" key="2">
    <source>
        <dbReference type="ARBA" id="ARBA00022786"/>
    </source>
</evidence>
<proteinExistence type="predicted"/>
<evidence type="ECO:0000256" key="1">
    <source>
        <dbReference type="ARBA" id="ARBA00022679"/>
    </source>
</evidence>
<dbReference type="Gene3D" id="3.10.110.10">
    <property type="entry name" value="Ubiquitin Conjugating Enzyme"/>
    <property type="match status" value="1"/>
</dbReference>
<dbReference type="PROSITE" id="PS50127">
    <property type="entry name" value="UBC_2"/>
    <property type="match status" value="1"/>
</dbReference>
<evidence type="ECO:0000259" key="4">
    <source>
        <dbReference type="PROSITE" id="PS50127"/>
    </source>
</evidence>
<dbReference type="CDD" id="cd23837">
    <property type="entry name" value="UBCc_UBE2O"/>
    <property type="match status" value="1"/>
</dbReference>
<dbReference type="InterPro" id="IPR000608">
    <property type="entry name" value="UBC"/>
</dbReference>
<keyword evidence="2" id="KW-0833">Ubl conjugation pathway</keyword>
<comment type="caution">
    <text evidence="5">The sequence shown here is derived from an EMBL/GenBank/DDBJ whole genome shotgun (WGS) entry which is preliminary data.</text>
</comment>
<keyword evidence="1" id="KW-0808">Transferase</keyword>
<sequence length="669" mass="74648">METSKLHGPMEWFQSHVFLEHLVKFFVPKSVLSIRNHNLWSFKCVVTVGPQAILVVNRDLEDSSSAHTSDLEDAEDVDDAASWETVLSDDELTRIEQEEEAWTDKERPAWDDEVAESQDNGQGNEAVELLADAGGKDLATDERGQVENRPQKYGGPFKLPLVAFGLVSRFAAGWWGQRGSKKGADSAGVARASSSQGRVKHGLEEILDEEISAGSEEQVPQSPKRRVVERVAPCKRDALRMFNDTVLNPVDREDQELDMAASNTATDADSEDRNSSAFADSFTTLEDEQTQSLADVINAVNSSPDGDDFVKAESNSEKIKHFDSVKDPADHHYVGETAQAINISFYYNFKTFIPQRNGIETPFMPTNNRKWVKKIQQEWSILEKNLPDTIYVRVYEDRMDLIRAVIVGAAGTPYHDGLFVFDLYLPPEYPSVPPVAHYHSGGLRLNPNLYENGKVCLSLLNTWTGKGSEIWHPSTSSILQLLVSIQGLVLNAKPYFNEAGYDRQVGTGEGEKNSVVYNENSFLLSCKSMLYLLRRPPRNAWTSLLGEKEKNSIAFPVCHVDRKRLVNLVFSYVYHLVLVVQKSHFEELIGEHFRQRGNRIIQSCKAYLAGAEVGSLIESDLECAAESYSEDKSSAGFKLMLKKLVPKLTAALLEVGASIDAVFMNSINA</sequence>
<evidence type="ECO:0000313" key="6">
    <source>
        <dbReference type="Proteomes" id="UP000077202"/>
    </source>
</evidence>
<dbReference type="SMART" id="SM00212">
    <property type="entry name" value="UBCc"/>
    <property type="match status" value="1"/>
</dbReference>
<dbReference type="PANTHER" id="PTHR46116:SF15">
    <property type="entry name" value="(E3-INDEPENDENT) E2 UBIQUITIN-CONJUGATING ENZYME"/>
    <property type="match status" value="1"/>
</dbReference>
<feature type="region of interest" description="Disordered" evidence="3">
    <location>
        <begin position="177"/>
        <end position="200"/>
    </location>
</feature>
<organism evidence="5 6">
    <name type="scientific">Marchantia polymorpha subsp. ruderalis</name>
    <dbReference type="NCBI Taxonomy" id="1480154"/>
    <lineage>
        <taxon>Eukaryota</taxon>
        <taxon>Viridiplantae</taxon>
        <taxon>Streptophyta</taxon>
        <taxon>Embryophyta</taxon>
        <taxon>Marchantiophyta</taxon>
        <taxon>Marchantiopsida</taxon>
        <taxon>Marchantiidae</taxon>
        <taxon>Marchantiales</taxon>
        <taxon>Marchantiaceae</taxon>
        <taxon>Marchantia</taxon>
    </lineage>
</organism>
<dbReference type="AlphaFoldDB" id="A0A176WTM7"/>
<feature type="compositionally biased region" description="Basic and acidic residues" evidence="3">
    <location>
        <begin position="98"/>
        <end position="110"/>
    </location>
</feature>
<dbReference type="PANTHER" id="PTHR46116">
    <property type="entry name" value="(E3-INDEPENDENT) E2 UBIQUITIN-CONJUGATING ENZYME"/>
    <property type="match status" value="1"/>
</dbReference>
<accession>A0A176WTM7</accession>
<protein>
    <recommendedName>
        <fullName evidence="4">UBC core domain-containing protein</fullName>
    </recommendedName>
</protein>
<reference evidence="5" key="1">
    <citation type="submission" date="2016-03" db="EMBL/GenBank/DDBJ databases">
        <title>Mechanisms controlling the formation of the plant cell surface in tip-growing cells are functionally conserved among land plants.</title>
        <authorList>
            <person name="Honkanen S."/>
            <person name="Jones V.A."/>
            <person name="Morieri G."/>
            <person name="Champion C."/>
            <person name="Hetherington A.J."/>
            <person name="Kelly S."/>
            <person name="Saint-Marcoux D."/>
            <person name="Proust H."/>
            <person name="Prescott H."/>
            <person name="Dolan L."/>
        </authorList>
    </citation>
    <scope>NUCLEOTIDE SEQUENCE [LARGE SCALE GENOMIC DNA]</scope>
    <source>
        <tissue evidence="5">Whole gametophyte</tissue>
    </source>
</reference>
<gene>
    <name evidence="5" type="ORF">AXG93_4259s1070</name>
</gene>
<dbReference type="Pfam" id="PF00179">
    <property type="entry name" value="UQ_con"/>
    <property type="match status" value="1"/>
</dbReference>
<dbReference type="GO" id="GO:0061631">
    <property type="term" value="F:ubiquitin conjugating enzyme activity"/>
    <property type="evidence" value="ECO:0007669"/>
    <property type="project" value="TreeGrafter"/>
</dbReference>
<feature type="region of interest" description="Disordered" evidence="3">
    <location>
        <begin position="98"/>
        <end position="123"/>
    </location>
</feature>